<dbReference type="AlphaFoldDB" id="A0AAE3MI79"/>
<protein>
    <submittedName>
        <fullName evidence="1">Uncharacterized protein</fullName>
    </submittedName>
</protein>
<proteinExistence type="predicted"/>
<dbReference type="RefSeq" id="WP_266009920.1">
    <property type="nucleotide sequence ID" value="NZ_JAPFQP010000001.1"/>
</dbReference>
<gene>
    <name evidence="1" type="ORF">OO016_00100</name>
</gene>
<keyword evidence="2" id="KW-1185">Reference proteome</keyword>
<comment type="caution">
    <text evidence="1">The sequence shown here is derived from an EMBL/GenBank/DDBJ whole genome shotgun (WGS) entry which is preliminary data.</text>
</comment>
<name>A0AAE3MI79_9FLAO</name>
<organism evidence="1 2">
    <name type="scientific">Lentiprolixibacter aurantiacus</name>
    <dbReference type="NCBI Taxonomy" id="2993939"/>
    <lineage>
        <taxon>Bacteria</taxon>
        <taxon>Pseudomonadati</taxon>
        <taxon>Bacteroidota</taxon>
        <taxon>Flavobacteriia</taxon>
        <taxon>Flavobacteriales</taxon>
        <taxon>Flavobacteriaceae</taxon>
        <taxon>Lentiprolixibacter</taxon>
    </lineage>
</organism>
<accession>A0AAE3MI79</accession>
<reference evidence="1" key="1">
    <citation type="submission" date="2022-11" db="EMBL/GenBank/DDBJ databases">
        <title>The characterization of three novel Bacteroidetes species and genomic analysis of their roles in tidal elemental geochemical cycles.</title>
        <authorList>
            <person name="Ma K.-J."/>
        </authorList>
    </citation>
    <scope>NUCLEOTIDE SEQUENCE</scope>
    <source>
        <strain evidence="1">M415</strain>
    </source>
</reference>
<evidence type="ECO:0000313" key="2">
    <source>
        <dbReference type="Proteomes" id="UP001207116"/>
    </source>
</evidence>
<dbReference type="Proteomes" id="UP001207116">
    <property type="component" value="Unassembled WGS sequence"/>
</dbReference>
<sequence length="210" mass="23618">MNKLLLVCGLVMLSTTTTPQEQNATAECTYQEVALGVNAEVNVIEVHTSEAATFITAPKLISKNLTNSTAELDLNEIVFIEEEEIIDLGFDTRDYLPEGFNANEVYVNLDNIIYIEEDESDLGFDTSVYLPDNFNAYAAPEGIEGINYMEEEEVIDLGFDTAAYLPEGFNPYETYVFNLDSVEYIEEDEEIEFDFNPADFLPEGFDPYAI</sequence>
<dbReference type="EMBL" id="JAPFQP010000001">
    <property type="protein sequence ID" value="MCX2717986.1"/>
    <property type="molecule type" value="Genomic_DNA"/>
</dbReference>
<evidence type="ECO:0000313" key="1">
    <source>
        <dbReference type="EMBL" id="MCX2717986.1"/>
    </source>
</evidence>